<evidence type="ECO:0000313" key="2">
    <source>
        <dbReference type="EMBL" id="KAK4501500.1"/>
    </source>
</evidence>
<gene>
    <name evidence="2" type="ORF">PRZ48_007309</name>
</gene>
<comment type="caution">
    <text evidence="2">The sequence shown here is derived from an EMBL/GenBank/DDBJ whole genome shotgun (WGS) entry which is preliminary data.</text>
</comment>
<evidence type="ECO:0000313" key="3">
    <source>
        <dbReference type="Proteomes" id="UP001305779"/>
    </source>
</evidence>
<name>A0ABR0EJ35_ZASCE</name>
<dbReference type="EMBL" id="JAXOVC010000005">
    <property type="protein sequence ID" value="KAK4501500.1"/>
    <property type="molecule type" value="Genomic_DNA"/>
</dbReference>
<keyword evidence="3" id="KW-1185">Reference proteome</keyword>
<reference evidence="2 3" key="1">
    <citation type="journal article" date="2023" name="G3 (Bethesda)">
        <title>A chromosome-level genome assembly of Zasmidium syzygii isolated from banana leaves.</title>
        <authorList>
            <person name="van Westerhoven A.C."/>
            <person name="Mehrabi R."/>
            <person name="Talebi R."/>
            <person name="Steentjes M.B.F."/>
            <person name="Corcolon B."/>
            <person name="Chong P.A."/>
            <person name="Kema G.H.J."/>
            <person name="Seidl M.F."/>
        </authorList>
    </citation>
    <scope>NUCLEOTIDE SEQUENCE [LARGE SCALE GENOMIC DNA]</scope>
    <source>
        <strain evidence="2 3">P124</strain>
    </source>
</reference>
<accession>A0ABR0EJ35</accession>
<sequence length="263" mass="28762">MDSSRETNEDAEASDKAMIFVAVHPSAKRNGNDRAAKRRAAKSNWRKNESSESEEPGRGLGPGTKKPDIGPLTRTISPTFGALQTETFQAENPEMLQQVATHCMGVIWPDLLHDETISREWFSAFCNHPVIYHGFHYAAAVHADVLRGTVALSEQPQMLKHKIATIQQLQKILSKLESSEVGLEVAIHGVLLLASTEIRGDSRGAEGQIRLPVSPHLPAAGWTTVFARLISDESHAKVLKLLLQRAGGIERLRFPGLGSVIAL</sequence>
<feature type="region of interest" description="Disordered" evidence="1">
    <location>
        <begin position="1"/>
        <end position="74"/>
    </location>
</feature>
<feature type="compositionally biased region" description="Basic residues" evidence="1">
    <location>
        <begin position="36"/>
        <end position="45"/>
    </location>
</feature>
<protein>
    <submittedName>
        <fullName evidence="2">Uncharacterized protein</fullName>
    </submittedName>
</protein>
<proteinExistence type="predicted"/>
<evidence type="ECO:0000256" key="1">
    <source>
        <dbReference type="SAM" id="MobiDB-lite"/>
    </source>
</evidence>
<organism evidence="2 3">
    <name type="scientific">Zasmidium cellare</name>
    <name type="common">Wine cellar mold</name>
    <name type="synonym">Racodium cellare</name>
    <dbReference type="NCBI Taxonomy" id="395010"/>
    <lineage>
        <taxon>Eukaryota</taxon>
        <taxon>Fungi</taxon>
        <taxon>Dikarya</taxon>
        <taxon>Ascomycota</taxon>
        <taxon>Pezizomycotina</taxon>
        <taxon>Dothideomycetes</taxon>
        <taxon>Dothideomycetidae</taxon>
        <taxon>Mycosphaerellales</taxon>
        <taxon>Mycosphaerellaceae</taxon>
        <taxon>Zasmidium</taxon>
    </lineage>
</organism>
<dbReference type="Proteomes" id="UP001305779">
    <property type="component" value="Unassembled WGS sequence"/>
</dbReference>